<dbReference type="InterPro" id="IPR025683">
    <property type="entry name" value="Protein_beta"/>
</dbReference>
<evidence type="ECO:0008006" key="3">
    <source>
        <dbReference type="Google" id="ProtNLM"/>
    </source>
</evidence>
<sequence length="340" mass="36785">MRRGSLSAFRTVKPVIDEQTQPLWVVPPTNAPEALPAYLRKSAMNLNGANGLHPGWLDTRHVEATPDLVAEQVWPQLSATLLGPALRPVTGPERAPAQQLAAAGLAADAGGGLGVRVRAQDLDEAQMPRLLSELLARLSPAAPDVDLLVDLGEVTVVREAVTSALRVWVAVRGAANWRRAVLLGGSFPWSADGLKQREVTPLLRVEWMAWRELNEAAGNGDGPHFTFGDYSALHPRTCDEPTNPVPPPRVYEKPRYTTAEYFLVGKGRRWGTKDPSLMRSLAETIVADAEFREDATEAERWLSALAVGQGGTGSGNAETWVKQGHTQHLAFVAGQVRGGR</sequence>
<evidence type="ECO:0000313" key="1">
    <source>
        <dbReference type="EMBL" id="MDT0443801.1"/>
    </source>
</evidence>
<dbReference type="Proteomes" id="UP001183615">
    <property type="component" value="Unassembled WGS sequence"/>
</dbReference>
<dbReference type="EMBL" id="JAVREV010000007">
    <property type="protein sequence ID" value="MDT0443801.1"/>
    <property type="molecule type" value="Genomic_DNA"/>
</dbReference>
<accession>A0ABU2S480</accession>
<name>A0ABU2S480_9ACTN</name>
<gene>
    <name evidence="1" type="ORF">RM779_14555</name>
</gene>
<comment type="caution">
    <text evidence="1">The sequence shown here is derived from an EMBL/GenBank/DDBJ whole genome shotgun (WGS) entry which is preliminary data.</text>
</comment>
<dbReference type="RefSeq" id="WP_311618107.1">
    <property type="nucleotide sequence ID" value="NZ_JAVREV010000007.1"/>
</dbReference>
<proteinExistence type="predicted"/>
<protein>
    <recommendedName>
        <fullName evidence="3">T4 beta protein</fullName>
    </recommendedName>
</protein>
<evidence type="ECO:0000313" key="2">
    <source>
        <dbReference type="Proteomes" id="UP001183615"/>
    </source>
</evidence>
<dbReference type="Pfam" id="PF14350">
    <property type="entry name" value="Beta_protein"/>
    <property type="match status" value="1"/>
</dbReference>
<keyword evidence="2" id="KW-1185">Reference proteome</keyword>
<organism evidence="1 2">
    <name type="scientific">Streptomyces johnsoniae</name>
    <dbReference type="NCBI Taxonomy" id="3075532"/>
    <lineage>
        <taxon>Bacteria</taxon>
        <taxon>Bacillati</taxon>
        <taxon>Actinomycetota</taxon>
        <taxon>Actinomycetes</taxon>
        <taxon>Kitasatosporales</taxon>
        <taxon>Streptomycetaceae</taxon>
        <taxon>Streptomyces</taxon>
    </lineage>
</organism>
<reference evidence="2" key="1">
    <citation type="submission" date="2023-07" db="EMBL/GenBank/DDBJ databases">
        <title>30 novel species of actinomycetes from the DSMZ collection.</title>
        <authorList>
            <person name="Nouioui I."/>
        </authorList>
    </citation>
    <scope>NUCLEOTIDE SEQUENCE [LARGE SCALE GENOMIC DNA]</scope>
    <source>
        <strain evidence="2">DSM 41886</strain>
    </source>
</reference>